<dbReference type="GO" id="GO:0045893">
    <property type="term" value="P:positive regulation of DNA-templated transcription"/>
    <property type="evidence" value="ECO:0007669"/>
    <property type="project" value="InterPro"/>
</dbReference>
<accession>A0A804IY96</accession>
<dbReference type="PANTHER" id="PTHR31312:SF1">
    <property type="entry name" value="TRANSCRIPTION ACTIVATOR GLK1"/>
    <property type="match status" value="1"/>
</dbReference>
<reference evidence="5" key="2">
    <citation type="submission" date="2021-05" db="UniProtKB">
        <authorList>
            <consortium name="EnsemblPlants"/>
        </authorList>
    </citation>
    <scope>IDENTIFICATION</scope>
    <source>
        <strain evidence="5">subsp. malaccensis</strain>
    </source>
</reference>
<protein>
    <submittedName>
        <fullName evidence="4">(wild Malaysian banana) hypothetical protein</fullName>
    </submittedName>
</protein>
<evidence type="ECO:0000256" key="1">
    <source>
        <dbReference type="ARBA" id="ARBA00004123"/>
    </source>
</evidence>
<dbReference type="GO" id="GO:0003700">
    <property type="term" value="F:DNA-binding transcription factor activity"/>
    <property type="evidence" value="ECO:0007669"/>
    <property type="project" value="InterPro"/>
</dbReference>
<evidence type="ECO:0000313" key="5">
    <source>
        <dbReference type="EnsemblPlants" id="Ma04_p37760.1"/>
    </source>
</evidence>
<name>A0A804IY96_MUSAM</name>
<comment type="subcellular location">
    <subcellularLocation>
        <location evidence="1">Nucleus</location>
    </subcellularLocation>
</comment>
<feature type="compositionally biased region" description="Polar residues" evidence="3">
    <location>
        <begin position="26"/>
        <end position="39"/>
    </location>
</feature>
<feature type="region of interest" description="Disordered" evidence="3">
    <location>
        <begin position="1"/>
        <end position="54"/>
    </location>
</feature>
<proteinExistence type="predicted"/>
<dbReference type="InterPro" id="IPR044825">
    <property type="entry name" value="GLK1/2-like"/>
</dbReference>
<dbReference type="InParanoid" id="A0A804IY96"/>
<dbReference type="EnsemblPlants" id="Ma04_t37760.1">
    <property type="protein sequence ID" value="Ma04_p37760.1"/>
    <property type="gene ID" value="Ma04_g37760"/>
</dbReference>
<dbReference type="Proteomes" id="UP000012960">
    <property type="component" value="Unplaced"/>
</dbReference>
<gene>
    <name evidence="4" type="ORF">GSMUA_143780.1</name>
</gene>
<evidence type="ECO:0000313" key="4">
    <source>
        <dbReference type="EMBL" id="CAG1844583.1"/>
    </source>
</evidence>
<dbReference type="EMBL" id="HG996469">
    <property type="protein sequence ID" value="CAG1844583.1"/>
    <property type="molecule type" value="Genomic_DNA"/>
</dbReference>
<evidence type="ECO:0000313" key="6">
    <source>
        <dbReference type="Proteomes" id="UP000012960"/>
    </source>
</evidence>
<dbReference type="PANTHER" id="PTHR31312">
    <property type="entry name" value="TRANSCRIPTION ACTIVATOR GLK1"/>
    <property type="match status" value="1"/>
</dbReference>
<evidence type="ECO:0000256" key="3">
    <source>
        <dbReference type="SAM" id="MobiDB-lite"/>
    </source>
</evidence>
<evidence type="ECO:0000256" key="2">
    <source>
        <dbReference type="ARBA" id="ARBA00023125"/>
    </source>
</evidence>
<keyword evidence="2" id="KW-0238">DNA-binding</keyword>
<dbReference type="AlphaFoldDB" id="A0A804IY96"/>
<sequence>MKTTSVRDRHGDEEGHQSIARPSHKLPSSPSYGAASPTTACLGAPDGGSSRVSAMGASVTSSATIATTTTLPKGYSIVHAVPLSLSVLLALVDSKPVSSFSMQGNGKRVPHAMAKAAPCFPPPLLMSVTILHRSLAEHSSSQRHIDAHPSKESIDADIGDVLKKPWLSFPLGLKPPSMDSVLVELHK</sequence>
<keyword evidence="6" id="KW-1185">Reference proteome</keyword>
<dbReference type="GO" id="GO:0005634">
    <property type="term" value="C:nucleus"/>
    <property type="evidence" value="ECO:0007669"/>
    <property type="project" value="UniProtKB-SubCell"/>
</dbReference>
<dbReference type="GO" id="GO:0003677">
    <property type="term" value="F:DNA binding"/>
    <property type="evidence" value="ECO:0007669"/>
    <property type="project" value="UniProtKB-KW"/>
</dbReference>
<feature type="compositionally biased region" description="Basic and acidic residues" evidence="3">
    <location>
        <begin position="1"/>
        <end position="16"/>
    </location>
</feature>
<reference evidence="4" key="1">
    <citation type="submission" date="2021-03" db="EMBL/GenBank/DDBJ databases">
        <authorList>
            <consortium name="Genoscope - CEA"/>
            <person name="William W."/>
        </authorList>
    </citation>
    <scope>NUCLEOTIDE SEQUENCE</scope>
    <source>
        <strain evidence="4">Doubled-haploid Pahang</strain>
    </source>
</reference>
<organism evidence="5 6">
    <name type="scientific">Musa acuminata subsp. malaccensis</name>
    <name type="common">Wild banana</name>
    <name type="synonym">Musa malaccensis</name>
    <dbReference type="NCBI Taxonomy" id="214687"/>
    <lineage>
        <taxon>Eukaryota</taxon>
        <taxon>Viridiplantae</taxon>
        <taxon>Streptophyta</taxon>
        <taxon>Embryophyta</taxon>
        <taxon>Tracheophyta</taxon>
        <taxon>Spermatophyta</taxon>
        <taxon>Magnoliopsida</taxon>
        <taxon>Liliopsida</taxon>
        <taxon>Zingiberales</taxon>
        <taxon>Musaceae</taxon>
        <taxon>Musa</taxon>
    </lineage>
</organism>
<dbReference type="Gramene" id="Ma04_t37760.1">
    <property type="protein sequence ID" value="Ma04_p37760.1"/>
    <property type="gene ID" value="Ma04_g37760"/>
</dbReference>